<accession>A0A6G1C4F5</accession>
<comment type="caution">
    <text evidence="1">The sequence shown here is derived from an EMBL/GenBank/DDBJ whole genome shotgun (WGS) entry which is preliminary data.</text>
</comment>
<gene>
    <name evidence="1" type="ORF">E2562_001992</name>
</gene>
<organism evidence="1 2">
    <name type="scientific">Oryza meyeriana var. granulata</name>
    <dbReference type="NCBI Taxonomy" id="110450"/>
    <lineage>
        <taxon>Eukaryota</taxon>
        <taxon>Viridiplantae</taxon>
        <taxon>Streptophyta</taxon>
        <taxon>Embryophyta</taxon>
        <taxon>Tracheophyta</taxon>
        <taxon>Spermatophyta</taxon>
        <taxon>Magnoliopsida</taxon>
        <taxon>Liliopsida</taxon>
        <taxon>Poales</taxon>
        <taxon>Poaceae</taxon>
        <taxon>BOP clade</taxon>
        <taxon>Oryzoideae</taxon>
        <taxon>Oryzeae</taxon>
        <taxon>Oryzinae</taxon>
        <taxon>Oryza</taxon>
        <taxon>Oryza meyeriana</taxon>
    </lineage>
</organism>
<evidence type="ECO:0000313" key="1">
    <source>
        <dbReference type="EMBL" id="KAF0894704.1"/>
    </source>
</evidence>
<dbReference type="EMBL" id="SPHZ02000010">
    <property type="protein sequence ID" value="KAF0894704.1"/>
    <property type="molecule type" value="Genomic_DNA"/>
</dbReference>
<name>A0A6G1C4F5_9ORYZ</name>
<sequence length="87" mass="9584">MWFALMHRQKHALLPAPRRVLLGRGVVRAAVDGEVSLSPPPPPLATLLVVVLVASSLLWIFLPPTCEEGGEEIQLDEWAAEHGSQRR</sequence>
<dbReference type="AlphaFoldDB" id="A0A6G1C4F5"/>
<keyword evidence="2" id="KW-1185">Reference proteome</keyword>
<protein>
    <submittedName>
        <fullName evidence="1">Uncharacterized protein</fullName>
    </submittedName>
</protein>
<reference evidence="1 2" key="1">
    <citation type="submission" date="2019-11" db="EMBL/GenBank/DDBJ databases">
        <title>Whole genome sequence of Oryza granulata.</title>
        <authorList>
            <person name="Li W."/>
        </authorList>
    </citation>
    <scope>NUCLEOTIDE SEQUENCE [LARGE SCALE GENOMIC DNA]</scope>
    <source>
        <strain evidence="2">cv. Menghai</strain>
        <tissue evidence="1">Leaf</tissue>
    </source>
</reference>
<proteinExistence type="predicted"/>
<evidence type="ECO:0000313" key="2">
    <source>
        <dbReference type="Proteomes" id="UP000479710"/>
    </source>
</evidence>
<dbReference type="Proteomes" id="UP000479710">
    <property type="component" value="Unassembled WGS sequence"/>
</dbReference>